<dbReference type="GO" id="GO:0000723">
    <property type="term" value="P:telomere maintenance"/>
    <property type="evidence" value="ECO:0007669"/>
    <property type="project" value="InterPro"/>
</dbReference>
<organism evidence="2">
    <name type="scientific">freshwater metagenome</name>
    <dbReference type="NCBI Taxonomy" id="449393"/>
    <lineage>
        <taxon>unclassified sequences</taxon>
        <taxon>metagenomes</taxon>
        <taxon>ecological metagenomes</taxon>
    </lineage>
</organism>
<accession>A0A6J7JPQ0</accession>
<dbReference type="Pfam" id="PF05970">
    <property type="entry name" value="PIF1"/>
    <property type="match status" value="1"/>
</dbReference>
<dbReference type="Gene3D" id="2.30.30.940">
    <property type="match status" value="1"/>
</dbReference>
<dbReference type="InterPro" id="IPR010285">
    <property type="entry name" value="DNA_helicase_pif1-like_DEAD"/>
</dbReference>
<dbReference type="AlphaFoldDB" id="A0A6J7JPQ0"/>
<name>A0A6J7JPQ0_9ZZZZ</name>
<gene>
    <name evidence="2" type="ORF">UFOPK3837_00093</name>
</gene>
<dbReference type="CDD" id="cd18809">
    <property type="entry name" value="SF1_C_RecD"/>
    <property type="match status" value="1"/>
</dbReference>
<feature type="domain" description="DNA helicase Pif1-like DEAD-box helicase" evidence="1">
    <location>
        <begin position="6"/>
        <end position="210"/>
    </location>
</feature>
<dbReference type="PANTHER" id="PTHR47642:SF5">
    <property type="entry name" value="ATP-DEPENDENT DNA HELICASE"/>
    <property type="match status" value="1"/>
</dbReference>
<dbReference type="GO" id="GO:0003678">
    <property type="term" value="F:DNA helicase activity"/>
    <property type="evidence" value="ECO:0007669"/>
    <property type="project" value="InterPro"/>
</dbReference>
<dbReference type="PANTHER" id="PTHR47642">
    <property type="entry name" value="ATP-DEPENDENT DNA HELICASE"/>
    <property type="match status" value="1"/>
</dbReference>
<dbReference type="SUPFAM" id="SSF52540">
    <property type="entry name" value="P-loop containing nucleoside triphosphate hydrolases"/>
    <property type="match status" value="2"/>
</dbReference>
<dbReference type="InterPro" id="IPR027417">
    <property type="entry name" value="P-loop_NTPase"/>
</dbReference>
<dbReference type="Gene3D" id="3.40.50.300">
    <property type="entry name" value="P-loop containing nucleotide triphosphate hydrolases"/>
    <property type="match status" value="2"/>
</dbReference>
<evidence type="ECO:0000259" key="1">
    <source>
        <dbReference type="Pfam" id="PF05970"/>
    </source>
</evidence>
<sequence>MQQVELSAEQLALYEYIENESTNIFVTGRAGTGKSTLLTHLVENTKKKVAVAGSTGVAAFNVGGQTLHSLLSIPPGLLGNQDLKHHMGPRSREVLRAIDMLVIDEISMVNADLMDAIEGLLSLARGKAKGPFGGVQIVMFGDPYQLAPVPPNDDAERAYLAEKYRSHWFFDALCWDKAPLERYELHENFRQSDPEFIEILNAIRDGSCSQDMLDSLNAMGNKYPADPETIRLATTNAMVDRVNSQRLALIPGMPSTIPADVPVGDLKQFGKNPPGDPNLVLKVGAQVMFIKNDDQNNKKGESAGVRRWVNGTLGKVVSIKNQDHIVVDVEGEEFEVGRSTWEKIRYELSEDFDEITQRFKESIVPVTMAEFRQIPLRLAWAVTIHKSQGLTYDEIVVDMGNRAFSPGQTYVALSRVKSPAGLHLTRRIEMADVIVDQNVVRFMTEGRGPSFETLV</sequence>
<reference evidence="2" key="1">
    <citation type="submission" date="2020-05" db="EMBL/GenBank/DDBJ databases">
        <authorList>
            <person name="Chiriac C."/>
            <person name="Salcher M."/>
            <person name="Ghai R."/>
            <person name="Kavagutti S V."/>
        </authorList>
    </citation>
    <scope>NUCLEOTIDE SEQUENCE</scope>
</reference>
<dbReference type="InterPro" id="IPR051055">
    <property type="entry name" value="PIF1_helicase"/>
</dbReference>
<evidence type="ECO:0000313" key="2">
    <source>
        <dbReference type="EMBL" id="CAB4945570.1"/>
    </source>
</evidence>
<dbReference type="EMBL" id="CAFBNO010000002">
    <property type="protein sequence ID" value="CAB4945570.1"/>
    <property type="molecule type" value="Genomic_DNA"/>
</dbReference>
<dbReference type="GO" id="GO:0006281">
    <property type="term" value="P:DNA repair"/>
    <property type="evidence" value="ECO:0007669"/>
    <property type="project" value="InterPro"/>
</dbReference>
<protein>
    <submittedName>
        <fullName evidence="2">Unannotated protein</fullName>
    </submittedName>
</protein>
<proteinExistence type="predicted"/>